<keyword evidence="1" id="KW-0472">Membrane</keyword>
<gene>
    <name evidence="3" type="ORF">AO498_00550</name>
</gene>
<feature type="transmembrane region" description="Helical" evidence="1">
    <location>
        <begin position="74"/>
        <end position="94"/>
    </location>
</feature>
<evidence type="ECO:0000256" key="2">
    <source>
        <dbReference type="SAM" id="SignalP"/>
    </source>
</evidence>
<organism evidence="3 4">
    <name type="scientific">Algoriphagus sanaruensis</name>
    <dbReference type="NCBI Taxonomy" id="1727163"/>
    <lineage>
        <taxon>Bacteria</taxon>
        <taxon>Pseudomonadati</taxon>
        <taxon>Bacteroidota</taxon>
        <taxon>Cytophagia</taxon>
        <taxon>Cytophagales</taxon>
        <taxon>Cyclobacteriaceae</taxon>
        <taxon>Algoriphagus</taxon>
    </lineage>
</organism>
<keyword evidence="2" id="KW-0732">Signal</keyword>
<dbReference type="RefSeq" id="WP_067542239.1">
    <property type="nucleotide sequence ID" value="NZ_CP012836.1"/>
</dbReference>
<proteinExistence type="predicted"/>
<keyword evidence="1" id="KW-0812">Transmembrane</keyword>
<reference evidence="4" key="1">
    <citation type="submission" date="2015-09" db="EMBL/GenBank/DDBJ databases">
        <title>Complete sequence of Algoriphagus sp. M8-2.</title>
        <authorList>
            <person name="Shintani M."/>
        </authorList>
    </citation>
    <scope>NUCLEOTIDE SEQUENCE [LARGE SCALE GENOMIC DNA]</scope>
    <source>
        <strain evidence="4">M8-2</strain>
    </source>
</reference>
<dbReference type="AlphaFoldDB" id="A0A142EIA5"/>
<name>A0A142EIA5_9BACT</name>
<evidence type="ECO:0000256" key="1">
    <source>
        <dbReference type="SAM" id="Phobius"/>
    </source>
</evidence>
<protein>
    <submittedName>
        <fullName evidence="3">Uncharacterized protein</fullName>
    </submittedName>
</protein>
<keyword evidence="1" id="KW-1133">Transmembrane helix</keyword>
<feature type="chain" id="PRO_5007494376" evidence="2">
    <location>
        <begin position="21"/>
        <end position="140"/>
    </location>
</feature>
<accession>A0A142EIA5</accession>
<reference evidence="3 4" key="2">
    <citation type="journal article" date="2016" name="Genome Announc.">
        <title>Complete Genome Sequence of Algoriphagus sp. Strain M8-2, Isolated from a Brackish Lake.</title>
        <authorList>
            <person name="Muraguchi Y."/>
            <person name="Kushimoto K."/>
            <person name="Ohtsubo Y."/>
            <person name="Suzuki T."/>
            <person name="Dohra H."/>
            <person name="Kimbara K."/>
            <person name="Shintani M."/>
        </authorList>
    </citation>
    <scope>NUCLEOTIDE SEQUENCE [LARGE SCALE GENOMIC DNA]</scope>
    <source>
        <strain evidence="3 4">M8-2</strain>
    </source>
</reference>
<dbReference type="KEGG" id="alm:AO498_00550"/>
<feature type="transmembrane region" description="Helical" evidence="1">
    <location>
        <begin position="44"/>
        <end position="62"/>
    </location>
</feature>
<dbReference type="STRING" id="1727163.AO498_00550"/>
<evidence type="ECO:0000313" key="3">
    <source>
        <dbReference type="EMBL" id="AMQ54860.1"/>
    </source>
</evidence>
<feature type="signal peptide" evidence="2">
    <location>
        <begin position="1"/>
        <end position="20"/>
    </location>
</feature>
<dbReference type="EMBL" id="CP012836">
    <property type="protein sequence ID" value="AMQ54860.1"/>
    <property type="molecule type" value="Genomic_DNA"/>
</dbReference>
<dbReference type="PATRIC" id="fig|1727163.4.peg.112"/>
<keyword evidence="4" id="KW-1185">Reference proteome</keyword>
<sequence>MKSIFLILFLGLVLPKPCLAQEAQDRTYIQELVKQSEKQRSTGLKMMAFGGGAVALGLLLAASSDDWTDGAFGGGILLAGAGSLTALIGIPVLAGSANKARRAASLSITTARLAPAQSVYRSSGAIPSLTFSLPLNSKNR</sequence>
<evidence type="ECO:0000313" key="4">
    <source>
        <dbReference type="Proteomes" id="UP000073816"/>
    </source>
</evidence>
<dbReference type="Proteomes" id="UP000073816">
    <property type="component" value="Chromosome"/>
</dbReference>